<accession>A0A072NR38</accession>
<protein>
    <submittedName>
        <fullName evidence="2">Cro/C1-type HTH DNA-binding domain</fullName>
    </submittedName>
</protein>
<dbReference type="Pfam" id="PF13443">
    <property type="entry name" value="HTH_26"/>
    <property type="match status" value="1"/>
</dbReference>
<dbReference type="EMBL" id="JJRY01000002">
    <property type="protein sequence ID" value="KEF39697.1"/>
    <property type="molecule type" value="Genomic_DNA"/>
</dbReference>
<comment type="caution">
    <text evidence="2">The sequence shown here is derived from an EMBL/GenBank/DDBJ whole genome shotgun (WGS) entry which is preliminary data.</text>
</comment>
<dbReference type="Gene3D" id="1.10.260.40">
    <property type="entry name" value="lambda repressor-like DNA-binding domains"/>
    <property type="match status" value="1"/>
</dbReference>
<feature type="domain" description="HTH cro/C1-type" evidence="1">
    <location>
        <begin position="524"/>
        <end position="579"/>
    </location>
</feature>
<dbReference type="InterPro" id="IPR010982">
    <property type="entry name" value="Lambda_DNA-bd_dom_sf"/>
</dbReference>
<dbReference type="Proteomes" id="UP000027936">
    <property type="component" value="Unassembled WGS sequence"/>
</dbReference>
<keyword evidence="2" id="KW-0238">DNA-binding</keyword>
<dbReference type="InterPro" id="IPR001387">
    <property type="entry name" value="Cro/C1-type_HTH"/>
</dbReference>
<dbReference type="PROSITE" id="PS50943">
    <property type="entry name" value="HTH_CROC1"/>
    <property type="match status" value="1"/>
</dbReference>
<dbReference type="AlphaFoldDB" id="A0A072NR38"/>
<dbReference type="SUPFAM" id="SSF47413">
    <property type="entry name" value="lambda repressor-like DNA-binding domains"/>
    <property type="match status" value="1"/>
</dbReference>
<dbReference type="PATRIC" id="fig|1348973.3.peg.689"/>
<evidence type="ECO:0000259" key="1">
    <source>
        <dbReference type="PROSITE" id="PS50943"/>
    </source>
</evidence>
<gene>
    <name evidence="2" type="ORF">M670_00718</name>
</gene>
<reference evidence="2 3" key="1">
    <citation type="submission" date="2014-04" db="EMBL/GenBank/DDBJ databases">
        <title>Draft genome sequence of Bacillus azotoformans MEV2011, a (co-) denitrifying strain unable to grow in the presence of oxygen.</title>
        <authorList>
            <person name="Nielsen M."/>
            <person name="Schreiber L."/>
            <person name="Finster K."/>
            <person name="Schramm A."/>
        </authorList>
    </citation>
    <scope>NUCLEOTIDE SEQUENCE [LARGE SCALE GENOMIC DNA]</scope>
    <source>
        <strain evidence="2 3">MEV2011</strain>
    </source>
</reference>
<name>A0A072NR38_SCHAZ</name>
<dbReference type="RefSeq" id="WP_035193364.1">
    <property type="nucleotide sequence ID" value="NZ_JJRY01000002.1"/>
</dbReference>
<organism evidence="2 3">
    <name type="scientific">Schinkia azotoformans MEV2011</name>
    <dbReference type="NCBI Taxonomy" id="1348973"/>
    <lineage>
        <taxon>Bacteria</taxon>
        <taxon>Bacillati</taxon>
        <taxon>Bacillota</taxon>
        <taxon>Bacilli</taxon>
        <taxon>Bacillales</taxon>
        <taxon>Bacillaceae</taxon>
        <taxon>Calidifontibacillus/Schinkia group</taxon>
        <taxon>Schinkia</taxon>
    </lineage>
</organism>
<dbReference type="GO" id="GO:0003677">
    <property type="term" value="F:DNA binding"/>
    <property type="evidence" value="ECO:0007669"/>
    <property type="project" value="UniProtKB-KW"/>
</dbReference>
<evidence type="ECO:0000313" key="3">
    <source>
        <dbReference type="Proteomes" id="UP000027936"/>
    </source>
</evidence>
<sequence>MKQNRSFKDYVTNRFYNELFDAVSSYLEQNHRDLDVSSQLVRTIDSAELSDIDIKSVFVDNLPGMKIAFDVLLEAEFEISETDRHTDRYDQKRRWFKVSCTGDLSCSLDDFAITATEEYNYRSKQNSPMSDSLVPIIHKDQLEAVAKAFLEKYYQEALYKPMPVDPTVLTERMGLSIQLKNITSDFSTFGQIFFADCETEYYDKENSSFKKLQVKSGTILVDPDAYFLRNLGSVNNTIIHECVHWDKHRKAFELERLYNENATQIKCQVVGGIKDNNVKTATDWMEWQANALTPRIQMPYTQAKIKAAEFIRNYLRFFPDAKLIDIMEPVIDEMASFFCVSRYAAKIRMVDLGFEEAIGTFTYIDGRYVRPHSFKKGKLLQNQTFSISERDAIVESTMVPALREKIQSGNYLFVDSHFCIKDEKYIQYDGDGQAFLTDYARQHMDECCLVFDLTVLRSANSYCKQFYTECVLYRDATSDIIFEAHFSDSSINNDVDAQAKAIIAYNKELAEVMQNMPGGFSGALKHLMTWKGKTVEALAGDCCLDPKTIQRMRNNESYETTIETIVAICIALQLPPAASDALISRSGCSLGVSEKHLTYRFLLNSCYTKTIYECNEMLHRLRLDPLTKEI</sequence>
<dbReference type="OrthoDB" id="581382at2"/>
<proteinExistence type="predicted"/>
<evidence type="ECO:0000313" key="2">
    <source>
        <dbReference type="EMBL" id="KEF39697.1"/>
    </source>
</evidence>